<feature type="domain" description="HTH lacI-type" evidence="4">
    <location>
        <begin position="11"/>
        <end position="66"/>
    </location>
</feature>
<name>A0A9D1GVG7_9ACTN</name>
<dbReference type="AlphaFoldDB" id="A0A9D1GVG7"/>
<keyword evidence="1" id="KW-0805">Transcription regulation</keyword>
<gene>
    <name evidence="5" type="ORF">IAA98_01480</name>
</gene>
<accession>A0A9D1GVG7</accession>
<reference evidence="5" key="1">
    <citation type="submission" date="2020-10" db="EMBL/GenBank/DDBJ databases">
        <authorList>
            <person name="Gilroy R."/>
        </authorList>
    </citation>
    <scope>NUCLEOTIDE SEQUENCE</scope>
    <source>
        <strain evidence="5">ChiGjej1B1-24693</strain>
    </source>
</reference>
<organism evidence="5 6">
    <name type="scientific">Candidatus Avipropionibacterium avicola</name>
    <dbReference type="NCBI Taxonomy" id="2840701"/>
    <lineage>
        <taxon>Bacteria</taxon>
        <taxon>Bacillati</taxon>
        <taxon>Actinomycetota</taxon>
        <taxon>Actinomycetes</taxon>
        <taxon>Propionibacteriales</taxon>
        <taxon>Propionibacteriaceae</taxon>
        <taxon>Propionibacteriaceae incertae sedis</taxon>
        <taxon>Candidatus Avipropionibacterium</taxon>
    </lineage>
</organism>
<evidence type="ECO:0000256" key="1">
    <source>
        <dbReference type="ARBA" id="ARBA00023015"/>
    </source>
</evidence>
<dbReference type="SMART" id="SM00354">
    <property type="entry name" value="HTH_LACI"/>
    <property type="match status" value="1"/>
</dbReference>
<proteinExistence type="predicted"/>
<dbReference type="SUPFAM" id="SSF53822">
    <property type="entry name" value="Periplasmic binding protein-like I"/>
    <property type="match status" value="1"/>
</dbReference>
<evidence type="ECO:0000259" key="4">
    <source>
        <dbReference type="PROSITE" id="PS50932"/>
    </source>
</evidence>
<evidence type="ECO:0000313" key="6">
    <source>
        <dbReference type="Proteomes" id="UP000886842"/>
    </source>
</evidence>
<comment type="caution">
    <text evidence="5">The sequence shown here is derived from an EMBL/GenBank/DDBJ whole genome shotgun (WGS) entry which is preliminary data.</text>
</comment>
<dbReference type="CDD" id="cd01392">
    <property type="entry name" value="HTH_LacI"/>
    <property type="match status" value="1"/>
</dbReference>
<dbReference type="PROSITE" id="PS50932">
    <property type="entry name" value="HTH_LACI_2"/>
    <property type="match status" value="1"/>
</dbReference>
<protein>
    <submittedName>
        <fullName evidence="5">LacI family DNA-binding transcriptional regulator</fullName>
    </submittedName>
</protein>
<dbReference type="EMBL" id="DVLP01000044">
    <property type="protein sequence ID" value="HIT74241.1"/>
    <property type="molecule type" value="Genomic_DNA"/>
</dbReference>
<dbReference type="PANTHER" id="PTHR30146">
    <property type="entry name" value="LACI-RELATED TRANSCRIPTIONAL REPRESSOR"/>
    <property type="match status" value="1"/>
</dbReference>
<dbReference type="Gene3D" id="3.40.50.2300">
    <property type="match status" value="2"/>
</dbReference>
<dbReference type="Pfam" id="PF00356">
    <property type="entry name" value="LacI"/>
    <property type="match status" value="1"/>
</dbReference>
<dbReference type="GO" id="GO:0000976">
    <property type="term" value="F:transcription cis-regulatory region binding"/>
    <property type="evidence" value="ECO:0007669"/>
    <property type="project" value="TreeGrafter"/>
</dbReference>
<dbReference type="InterPro" id="IPR010982">
    <property type="entry name" value="Lambda_DNA-bd_dom_sf"/>
</dbReference>
<evidence type="ECO:0000256" key="3">
    <source>
        <dbReference type="ARBA" id="ARBA00023163"/>
    </source>
</evidence>
<evidence type="ECO:0000313" key="5">
    <source>
        <dbReference type="EMBL" id="HIT74241.1"/>
    </source>
</evidence>
<dbReference type="Pfam" id="PF13377">
    <property type="entry name" value="Peripla_BP_3"/>
    <property type="match status" value="1"/>
</dbReference>
<dbReference type="SUPFAM" id="SSF47413">
    <property type="entry name" value="lambda repressor-like DNA-binding domains"/>
    <property type="match status" value="1"/>
</dbReference>
<dbReference type="GO" id="GO:0003700">
    <property type="term" value="F:DNA-binding transcription factor activity"/>
    <property type="evidence" value="ECO:0007669"/>
    <property type="project" value="TreeGrafter"/>
</dbReference>
<keyword evidence="3" id="KW-0804">Transcription</keyword>
<dbReference type="PANTHER" id="PTHR30146:SF138">
    <property type="entry name" value="TRANSCRIPTIONAL REGULATORY PROTEIN"/>
    <property type="match status" value="1"/>
</dbReference>
<dbReference type="Proteomes" id="UP000886842">
    <property type="component" value="Unassembled WGS sequence"/>
</dbReference>
<evidence type="ECO:0000256" key="2">
    <source>
        <dbReference type="ARBA" id="ARBA00023125"/>
    </source>
</evidence>
<dbReference type="InterPro" id="IPR046335">
    <property type="entry name" value="LacI/GalR-like_sensor"/>
</dbReference>
<dbReference type="Gene3D" id="1.10.260.40">
    <property type="entry name" value="lambda repressor-like DNA-binding domains"/>
    <property type="match status" value="1"/>
</dbReference>
<sequence>MSEEVESMSKVTMKDVASVMGVSVMTVSNAFNRPDQLSARLRTDILARAEKMGYAGPDAAARQLRAGRSNAYGVVFAERLSYAFDDPFSTAWLAAFAQVMEADGANLLLLSVPVGDTDALEALRHAAVDGVAAMCCDLPSIRQARQRRLPTVVCTKPSGAGSDLADVDHVVIDDHAAGRDVGAHLRALGHRDVVILVEFSYSQDGEGVERGPEAFGELLAHHDRAATYHDTWSRIRGIVDGLDSPTSTIVTAGVNSRESGRRAGGHVLDRQHRPTAVVAVSDVLALGFIDAMRHRGLEPGRDISVVGFDDLPMAADAGLTTIRQPIAEKGRLAAELLLDPARTPRQIVLPHELVVRASTQPAPH</sequence>
<keyword evidence="2 5" id="KW-0238">DNA-binding</keyword>
<dbReference type="CDD" id="cd06279">
    <property type="entry name" value="PBP1_LacI-like"/>
    <property type="match status" value="1"/>
</dbReference>
<dbReference type="InterPro" id="IPR000843">
    <property type="entry name" value="HTH_LacI"/>
</dbReference>
<reference evidence="5" key="2">
    <citation type="journal article" date="2021" name="PeerJ">
        <title>Extensive microbial diversity within the chicken gut microbiome revealed by metagenomics and culture.</title>
        <authorList>
            <person name="Gilroy R."/>
            <person name="Ravi A."/>
            <person name="Getino M."/>
            <person name="Pursley I."/>
            <person name="Horton D.L."/>
            <person name="Alikhan N.F."/>
            <person name="Baker D."/>
            <person name="Gharbi K."/>
            <person name="Hall N."/>
            <person name="Watson M."/>
            <person name="Adriaenssens E.M."/>
            <person name="Foster-Nyarko E."/>
            <person name="Jarju S."/>
            <person name="Secka A."/>
            <person name="Antonio M."/>
            <person name="Oren A."/>
            <person name="Chaudhuri R.R."/>
            <person name="La Ragione R."/>
            <person name="Hildebrand F."/>
            <person name="Pallen M.J."/>
        </authorList>
    </citation>
    <scope>NUCLEOTIDE SEQUENCE</scope>
    <source>
        <strain evidence="5">ChiGjej1B1-24693</strain>
    </source>
</reference>
<dbReference type="InterPro" id="IPR028082">
    <property type="entry name" value="Peripla_BP_I"/>
</dbReference>